<dbReference type="InterPro" id="IPR041657">
    <property type="entry name" value="HTH_17"/>
</dbReference>
<name>A0A859QGR3_9HYPH</name>
<feature type="domain" description="Helix-turn-helix" evidence="1">
    <location>
        <begin position="6"/>
        <end position="59"/>
    </location>
</feature>
<keyword evidence="3" id="KW-1185">Reference proteome</keyword>
<evidence type="ECO:0000313" key="3">
    <source>
        <dbReference type="Proteomes" id="UP000510721"/>
    </source>
</evidence>
<dbReference type="AlphaFoldDB" id="A0A859QGR3"/>
<evidence type="ECO:0000259" key="1">
    <source>
        <dbReference type="Pfam" id="PF12728"/>
    </source>
</evidence>
<dbReference type="KEGG" id="emx:FKV68_09285"/>
<proteinExistence type="predicted"/>
<dbReference type="EMBL" id="CP041238">
    <property type="protein sequence ID" value="QLL61625.1"/>
    <property type="molecule type" value="Genomic_DNA"/>
</dbReference>
<evidence type="ECO:0000313" key="2">
    <source>
        <dbReference type="EMBL" id="QLL61625.1"/>
    </source>
</evidence>
<organism evidence="2 3">
    <name type="scientific">Sinorhizobium mexicanum</name>
    <dbReference type="NCBI Taxonomy" id="375549"/>
    <lineage>
        <taxon>Bacteria</taxon>
        <taxon>Pseudomonadati</taxon>
        <taxon>Pseudomonadota</taxon>
        <taxon>Alphaproteobacteria</taxon>
        <taxon>Hyphomicrobiales</taxon>
        <taxon>Rhizobiaceae</taxon>
        <taxon>Sinorhizobium/Ensifer group</taxon>
        <taxon>Sinorhizobium</taxon>
    </lineage>
</organism>
<dbReference type="Pfam" id="PF12728">
    <property type="entry name" value="HTH_17"/>
    <property type="match status" value="1"/>
</dbReference>
<dbReference type="Proteomes" id="UP000510721">
    <property type="component" value="Chromosome"/>
</dbReference>
<reference evidence="2 3" key="1">
    <citation type="submission" date="2019-06" db="EMBL/GenBank/DDBJ databases">
        <title>Complete genome sequence of Ensifer mexicanus ITTG R7 isolated from nodules of Acacia angustissima (Mill.) Kuntze.</title>
        <authorList>
            <person name="Rincon-Rosales R."/>
            <person name="Rogel M.A."/>
            <person name="Guerrero G."/>
            <person name="Rincon-Molina C.I."/>
            <person name="Lopez-Lopez A."/>
            <person name="Martinez-Romero E."/>
        </authorList>
    </citation>
    <scope>NUCLEOTIDE SEQUENCE [LARGE SCALE GENOMIC DNA]</scope>
    <source>
        <strain evidence="2 3">ITTG R7</strain>
    </source>
</reference>
<accession>A0A859QGR3</accession>
<gene>
    <name evidence="2" type="ORF">FKV68_09285</name>
</gene>
<sequence length="106" mass="11626">MNDERLMTAAEVAAFLSISKKTLQRHVEDARIACVDVGTGRRAHLRFAPRQLHDFIASQTREVTSCPSTRAKSAPSISTISRSVGVAFTELPRPGTKEMRKPSSVC</sequence>
<protein>
    <submittedName>
        <fullName evidence="2">Helix-turn-helix domain-containing protein</fullName>
    </submittedName>
</protein>